<organism evidence="2 3">
    <name type="scientific">Cellulosimicrobium funkei</name>
    <dbReference type="NCBI Taxonomy" id="264251"/>
    <lineage>
        <taxon>Bacteria</taxon>
        <taxon>Bacillati</taxon>
        <taxon>Actinomycetota</taxon>
        <taxon>Actinomycetes</taxon>
        <taxon>Micrococcales</taxon>
        <taxon>Promicromonosporaceae</taxon>
        <taxon>Cellulosimicrobium</taxon>
    </lineage>
</organism>
<evidence type="ECO:0000313" key="2">
    <source>
        <dbReference type="EMBL" id="KLN34446.1"/>
    </source>
</evidence>
<reference evidence="2 3" key="1">
    <citation type="submission" date="2014-05" db="EMBL/GenBank/DDBJ databases">
        <title>Cellulosimicrobium funkei U11 genome.</title>
        <authorList>
            <person name="Hu C."/>
            <person name="Gong Y."/>
            <person name="Wan W."/>
            <person name="Jiang M."/>
        </authorList>
    </citation>
    <scope>NUCLEOTIDE SEQUENCE [LARGE SCALE GENOMIC DNA]</scope>
    <source>
        <strain evidence="2 3">U11</strain>
    </source>
</reference>
<accession>A0A0H2KLS4</accession>
<comment type="caution">
    <text evidence="2">The sequence shown here is derived from an EMBL/GenBank/DDBJ whole genome shotgun (WGS) entry which is preliminary data.</text>
</comment>
<evidence type="ECO:0000256" key="1">
    <source>
        <dbReference type="SAM" id="MobiDB-lite"/>
    </source>
</evidence>
<feature type="region of interest" description="Disordered" evidence="1">
    <location>
        <begin position="120"/>
        <end position="140"/>
    </location>
</feature>
<dbReference type="Proteomes" id="UP000035265">
    <property type="component" value="Unassembled WGS sequence"/>
</dbReference>
<dbReference type="STRING" id="264251.FB00_12185"/>
<proteinExistence type="predicted"/>
<dbReference type="EMBL" id="JNBQ01000014">
    <property type="protein sequence ID" value="KLN34446.1"/>
    <property type="molecule type" value="Genomic_DNA"/>
</dbReference>
<evidence type="ECO:0000313" key="3">
    <source>
        <dbReference type="Proteomes" id="UP000035265"/>
    </source>
</evidence>
<keyword evidence="3" id="KW-1185">Reference proteome</keyword>
<sequence length="140" mass="14176">MRTTARHVHEACGLPSNLAKPRAGRNPHVPSCGQPAARPGAAQERDVTYASRCASDDAMPAVWSSGEMPDGTPVARTVTRALSPAGSTVQVIVMVPVNAGSSDAKSTCCTTLRSGTRSTIATSTTSVPSPVLPGSACGSS</sequence>
<name>A0A0H2KLS4_9MICO</name>
<dbReference type="AlphaFoldDB" id="A0A0H2KLS4"/>
<protein>
    <submittedName>
        <fullName evidence="2">Uncharacterized protein</fullName>
    </submittedName>
</protein>
<gene>
    <name evidence="2" type="ORF">FB00_12185</name>
</gene>
<feature type="region of interest" description="Disordered" evidence="1">
    <location>
        <begin position="1"/>
        <end position="48"/>
    </location>
</feature>